<feature type="active site" evidence="9">
    <location>
        <position position="170"/>
    </location>
</feature>
<keyword evidence="5 9" id="KW-0332">GMP biosynthesis</keyword>
<dbReference type="Pfam" id="PF02540">
    <property type="entry name" value="NAD_synthase"/>
    <property type="match status" value="1"/>
</dbReference>
<dbReference type="EC" id="6.3.5.2" evidence="9"/>
<keyword evidence="7 9" id="KW-0067">ATP-binding</keyword>
<proteinExistence type="inferred from homology"/>
<dbReference type="PRINTS" id="PR00096">
    <property type="entry name" value="GATASE"/>
</dbReference>
<keyword evidence="6 9" id="KW-0658">Purine biosynthesis</keyword>
<dbReference type="HAMAP" id="MF_00344">
    <property type="entry name" value="GMP_synthase"/>
    <property type="match status" value="1"/>
</dbReference>
<dbReference type="FunFam" id="3.40.50.620:FF:000001">
    <property type="entry name" value="GMP synthase [glutamine-hydrolyzing]"/>
    <property type="match status" value="1"/>
</dbReference>
<comment type="pathway">
    <text evidence="2 9">Purine metabolism; GMP biosynthesis; GMP from XMP (L-Gln route): step 1/1.</text>
</comment>
<reference evidence="12" key="1">
    <citation type="journal article" date="2020" name="mSystems">
        <title>Genome- and Community-Level Interaction Insights into Carbon Utilization and Element Cycling Functions of Hydrothermarchaeota in Hydrothermal Sediment.</title>
        <authorList>
            <person name="Zhou Z."/>
            <person name="Liu Y."/>
            <person name="Xu W."/>
            <person name="Pan J."/>
            <person name="Luo Z.H."/>
            <person name="Li M."/>
        </authorList>
    </citation>
    <scope>NUCLEOTIDE SEQUENCE [LARGE SCALE GENOMIC DNA]</scope>
    <source>
        <strain evidence="12">SpSt-747</strain>
    </source>
</reference>
<dbReference type="Pfam" id="PF00958">
    <property type="entry name" value="GMP_synt_C"/>
    <property type="match status" value="1"/>
</dbReference>
<gene>
    <name evidence="9 12" type="primary">guaA</name>
    <name evidence="12" type="ORF">ENV30_04730</name>
</gene>
<dbReference type="AlphaFoldDB" id="A0A7V4DE29"/>
<evidence type="ECO:0000313" key="12">
    <source>
        <dbReference type="EMBL" id="HGI30599.1"/>
    </source>
</evidence>
<evidence type="ECO:0000259" key="11">
    <source>
        <dbReference type="PROSITE" id="PS51553"/>
    </source>
</evidence>
<dbReference type="GO" id="GO:0005524">
    <property type="term" value="F:ATP binding"/>
    <property type="evidence" value="ECO:0007669"/>
    <property type="project" value="UniProtKB-UniRule"/>
</dbReference>
<comment type="function">
    <text evidence="1 9">Catalyzes the synthesis of GMP from XMP.</text>
</comment>
<keyword evidence="8 9" id="KW-0315">Glutamine amidotransferase</keyword>
<feature type="active site" description="Nucleophile" evidence="9">
    <location>
        <position position="81"/>
    </location>
</feature>
<evidence type="ECO:0000256" key="10">
    <source>
        <dbReference type="PROSITE-ProRule" id="PRU00886"/>
    </source>
</evidence>
<dbReference type="InterPro" id="IPR017926">
    <property type="entry name" value="GATASE"/>
</dbReference>
<comment type="caution">
    <text evidence="12">The sequence shown here is derived from an EMBL/GenBank/DDBJ whole genome shotgun (WGS) entry which is preliminary data.</text>
</comment>
<evidence type="ECO:0000256" key="4">
    <source>
        <dbReference type="ARBA" id="ARBA00022741"/>
    </source>
</evidence>
<dbReference type="NCBIfam" id="NF000848">
    <property type="entry name" value="PRK00074.1"/>
    <property type="match status" value="1"/>
</dbReference>
<dbReference type="FunFam" id="3.30.300.10:FF:000002">
    <property type="entry name" value="GMP synthase [glutamine-hydrolyzing]"/>
    <property type="match status" value="1"/>
</dbReference>
<accession>A0A7V4DE29</accession>
<organism evidence="12">
    <name type="scientific">Candidatus Caldatribacterium californiense</name>
    <dbReference type="NCBI Taxonomy" id="1454726"/>
    <lineage>
        <taxon>Bacteria</taxon>
        <taxon>Pseudomonadati</taxon>
        <taxon>Atribacterota</taxon>
        <taxon>Atribacteria</taxon>
        <taxon>Atribacterales</taxon>
        <taxon>Candidatus Caldatribacteriaceae</taxon>
        <taxon>Candidatus Caldatribacterium</taxon>
    </lineage>
</organism>
<protein>
    <recommendedName>
        <fullName evidence="9">GMP synthase [glutamine-hydrolyzing]</fullName>
        <ecNumber evidence="9">6.3.5.2</ecNumber>
    </recommendedName>
    <alternativeName>
        <fullName evidence="9">GMP synthetase</fullName>
    </alternativeName>
    <alternativeName>
        <fullName evidence="9">Glutamine amidotransferase</fullName>
    </alternativeName>
</protein>
<dbReference type="NCBIfam" id="TIGR00884">
    <property type="entry name" value="guaA_Cterm"/>
    <property type="match status" value="1"/>
</dbReference>
<dbReference type="PROSITE" id="PS51553">
    <property type="entry name" value="GMPS_ATP_PPASE"/>
    <property type="match status" value="1"/>
</dbReference>
<evidence type="ECO:0000256" key="6">
    <source>
        <dbReference type="ARBA" id="ARBA00022755"/>
    </source>
</evidence>
<dbReference type="UniPathway" id="UPA00189">
    <property type="reaction ID" value="UER00296"/>
</dbReference>
<dbReference type="Gene3D" id="3.40.50.880">
    <property type="match status" value="1"/>
</dbReference>
<dbReference type="InterPro" id="IPR014729">
    <property type="entry name" value="Rossmann-like_a/b/a_fold"/>
</dbReference>
<evidence type="ECO:0000256" key="9">
    <source>
        <dbReference type="HAMAP-Rule" id="MF_00344"/>
    </source>
</evidence>
<keyword evidence="3 9" id="KW-0436">Ligase</keyword>
<feature type="active site" evidence="9">
    <location>
        <position position="168"/>
    </location>
</feature>
<dbReference type="FunFam" id="3.40.50.880:FF:000001">
    <property type="entry name" value="GMP synthase [glutamine-hydrolyzing]"/>
    <property type="match status" value="1"/>
</dbReference>
<dbReference type="PROSITE" id="PS51273">
    <property type="entry name" value="GATASE_TYPE_1"/>
    <property type="match status" value="1"/>
</dbReference>
<dbReference type="PANTHER" id="PTHR11922">
    <property type="entry name" value="GMP SYNTHASE-RELATED"/>
    <property type="match status" value="1"/>
</dbReference>
<evidence type="ECO:0000256" key="7">
    <source>
        <dbReference type="ARBA" id="ARBA00022840"/>
    </source>
</evidence>
<sequence>MDKIVILDFGSQYTQLIARRIRELQVYCEIWPYHMRGCFSLADAEIRGIILSGSPYSVTDENAPQLPQGVLESGKPVLGICYGMQLLVSTLGGKVIRSQSREYGRALLFVLERGGLFEGLGSEMVCWMSHGDSVKEIPEDFVCVARTEGCEYAAVRDKSGRIWGIQFHPEVSHTPLGKEILANFVFGICGCRPEWTPESIVKQQIQYVRNEVQKERVVCALSGGVDSVTAAVLTYRAIGDQLNCIFVNNGLLRKGEAEQVLSNMRALLGKDRVIYVDARERFLLALRGVVDPEEKRKIIGRVFVEIFEEEARKLGNVTYLLQGTTYPDVIESVSVWGPSARIKTHHNVGGLPEHMHLKVLEPLRFLFKDEVRRLAAELGIPEDIIWRQPFPGPGLAVRIIGEVTEERLAILRDMDAIIDQELRKSPIYRKLWQSFGVLVPVRSVGVMGDERTYKYVGVIRAVMSEDGMTADWARISYDTLDVIARRIVNEVAGIGRVVYDITSKPPATIEWE</sequence>
<dbReference type="InterPro" id="IPR022310">
    <property type="entry name" value="NAD/GMP_synthase"/>
</dbReference>
<dbReference type="GO" id="GO:0003921">
    <property type="term" value="F:GMP synthase activity"/>
    <property type="evidence" value="ECO:0007669"/>
    <property type="project" value="InterPro"/>
</dbReference>
<name>A0A7V4DE29_9BACT</name>
<evidence type="ECO:0000256" key="8">
    <source>
        <dbReference type="ARBA" id="ARBA00022962"/>
    </source>
</evidence>
<dbReference type="InterPro" id="IPR022955">
    <property type="entry name" value="GMP_synthase"/>
</dbReference>
<dbReference type="NCBIfam" id="TIGR00888">
    <property type="entry name" value="guaA_Nterm"/>
    <property type="match status" value="1"/>
</dbReference>
<comment type="subunit">
    <text evidence="9">Homodimer.</text>
</comment>
<dbReference type="SUPFAM" id="SSF52402">
    <property type="entry name" value="Adenine nucleotide alpha hydrolases-like"/>
    <property type="match status" value="1"/>
</dbReference>
<dbReference type="Pfam" id="PF00117">
    <property type="entry name" value="GATase"/>
    <property type="match status" value="1"/>
</dbReference>
<dbReference type="PANTHER" id="PTHR11922:SF2">
    <property type="entry name" value="GMP SYNTHASE [GLUTAMINE-HYDROLYZING]"/>
    <property type="match status" value="1"/>
</dbReference>
<dbReference type="CDD" id="cd01997">
    <property type="entry name" value="GMP_synthase_C"/>
    <property type="match status" value="1"/>
</dbReference>
<dbReference type="SUPFAM" id="SSF52317">
    <property type="entry name" value="Class I glutamine amidotransferase-like"/>
    <property type="match status" value="1"/>
</dbReference>
<feature type="binding site" evidence="10">
    <location>
        <begin position="222"/>
        <end position="228"/>
    </location>
    <ligand>
        <name>ATP</name>
        <dbReference type="ChEBI" id="CHEBI:30616"/>
    </ligand>
</feature>
<dbReference type="CDD" id="cd01742">
    <property type="entry name" value="GATase1_GMP_Synthase"/>
    <property type="match status" value="1"/>
</dbReference>
<dbReference type="InterPro" id="IPR001674">
    <property type="entry name" value="GMP_synth_C"/>
</dbReference>
<evidence type="ECO:0000256" key="2">
    <source>
        <dbReference type="ARBA" id="ARBA00005153"/>
    </source>
</evidence>
<dbReference type="Gene3D" id="3.40.50.620">
    <property type="entry name" value="HUPs"/>
    <property type="match status" value="1"/>
</dbReference>
<feature type="domain" description="GMPS ATP-PPase" evidence="11">
    <location>
        <begin position="195"/>
        <end position="387"/>
    </location>
</feature>
<evidence type="ECO:0000256" key="1">
    <source>
        <dbReference type="ARBA" id="ARBA00002332"/>
    </source>
</evidence>
<dbReference type="SUPFAM" id="SSF54810">
    <property type="entry name" value="GMP synthetase C-terminal dimerisation domain"/>
    <property type="match status" value="1"/>
</dbReference>
<dbReference type="GO" id="GO:0005829">
    <property type="term" value="C:cytosol"/>
    <property type="evidence" value="ECO:0007669"/>
    <property type="project" value="TreeGrafter"/>
</dbReference>
<dbReference type="InterPro" id="IPR004739">
    <property type="entry name" value="GMP_synth_GATase"/>
</dbReference>
<evidence type="ECO:0000256" key="3">
    <source>
        <dbReference type="ARBA" id="ARBA00022598"/>
    </source>
</evidence>
<keyword evidence="4 9" id="KW-0547">Nucleotide-binding</keyword>
<dbReference type="Gene3D" id="3.30.300.10">
    <property type="match status" value="1"/>
</dbReference>
<dbReference type="EMBL" id="DTFV01000066">
    <property type="protein sequence ID" value="HGI30599.1"/>
    <property type="molecule type" value="Genomic_DNA"/>
</dbReference>
<dbReference type="InterPro" id="IPR025777">
    <property type="entry name" value="GMPS_ATP_PPase_dom"/>
</dbReference>
<evidence type="ECO:0000256" key="5">
    <source>
        <dbReference type="ARBA" id="ARBA00022749"/>
    </source>
</evidence>
<comment type="catalytic activity">
    <reaction evidence="9">
        <text>XMP + L-glutamine + ATP + H2O = GMP + L-glutamate + AMP + diphosphate + 2 H(+)</text>
        <dbReference type="Rhea" id="RHEA:11680"/>
        <dbReference type="ChEBI" id="CHEBI:15377"/>
        <dbReference type="ChEBI" id="CHEBI:15378"/>
        <dbReference type="ChEBI" id="CHEBI:29985"/>
        <dbReference type="ChEBI" id="CHEBI:30616"/>
        <dbReference type="ChEBI" id="CHEBI:33019"/>
        <dbReference type="ChEBI" id="CHEBI:57464"/>
        <dbReference type="ChEBI" id="CHEBI:58115"/>
        <dbReference type="ChEBI" id="CHEBI:58359"/>
        <dbReference type="ChEBI" id="CHEBI:456215"/>
        <dbReference type="EC" id="6.3.5.2"/>
    </reaction>
</comment>
<dbReference type="InterPro" id="IPR029062">
    <property type="entry name" value="Class_I_gatase-like"/>
</dbReference>